<evidence type="ECO:0000256" key="2">
    <source>
        <dbReference type="SAM" id="MobiDB-lite"/>
    </source>
</evidence>
<reference evidence="5" key="1">
    <citation type="submission" date="2022-07" db="EMBL/GenBank/DDBJ databases">
        <title>Fungi with potential for degradation of polypropylene.</title>
        <authorList>
            <person name="Gostincar C."/>
        </authorList>
    </citation>
    <scope>NUCLEOTIDE SEQUENCE</scope>
    <source>
        <strain evidence="5">EXF-13308</strain>
    </source>
</reference>
<feature type="compositionally biased region" description="Basic and acidic residues" evidence="2">
    <location>
        <begin position="525"/>
        <end position="540"/>
    </location>
</feature>
<organism evidence="5 6">
    <name type="scientific">Pleurostoma richardsiae</name>
    <dbReference type="NCBI Taxonomy" id="41990"/>
    <lineage>
        <taxon>Eukaryota</taxon>
        <taxon>Fungi</taxon>
        <taxon>Dikarya</taxon>
        <taxon>Ascomycota</taxon>
        <taxon>Pezizomycotina</taxon>
        <taxon>Sordariomycetes</taxon>
        <taxon>Sordariomycetidae</taxon>
        <taxon>Calosphaeriales</taxon>
        <taxon>Pleurostomataceae</taxon>
        <taxon>Pleurostoma</taxon>
    </lineage>
</organism>
<gene>
    <name evidence="5" type="ORF">NKR23_g4035</name>
</gene>
<accession>A0AA38VVT3</accession>
<comment type="caution">
    <text evidence="5">The sequence shown here is derived from an EMBL/GenBank/DDBJ whole genome shotgun (WGS) entry which is preliminary data.</text>
</comment>
<protein>
    <submittedName>
        <fullName evidence="5">Phosphoglycerate mutase-like protein</fullName>
    </submittedName>
</protein>
<dbReference type="AlphaFoldDB" id="A0AA38VVT3"/>
<evidence type="ECO:0000256" key="3">
    <source>
        <dbReference type="SAM" id="Phobius"/>
    </source>
</evidence>
<keyword evidence="3" id="KW-1133">Transmembrane helix</keyword>
<evidence type="ECO:0000256" key="1">
    <source>
        <dbReference type="ARBA" id="ARBA00005375"/>
    </source>
</evidence>
<sequence>MATLALVISLAALLASSSAQSEDSNEIVWSSVAYVLYGDRPPLRSSSTGSPALTPLGAEQLYQQGSMFRARYLSPTINYTEEVASVTSHATINGIETNAIDNTQLWVASSTDDYTVGSAYAFMQGLYPPRNQSFSDNAGGTDGAILADGTLTDYPLSGYQYPTVQTLSILDPTAIWIEGNVACSSYQESILQYRNDTNVQTLYNNTLQLYQQMWAKIFAGVFTLTMANFHYAYDLYDYAQFQWTHDEAIRDVMTEGDLALLREFASVQQRDLNGNLSASGLVEGDMIRAVAGRTLAGKVVTQLKANMLSSGKGEKLSLMFGSFEPFVAFFALSDLVNGPSAGVFNTLPSPGAAMIWELFSVGQNATTYPSDEDLWVRFLYRNSTDSDARFTEYAIFGNGNSQSSMRWVDFQTQMEKISVDTIKGWCQTCDSVNLYCPTLIGNGNTGSTSVTGSRNSYRLSPAVAGVIGAITAIAVLGLAVTTAAVFGGVRIYRADPKRRNSTLGGFKGAEKMASDTDLAVAKGGARHERTGSWELRDGNQRPDSTASAGAVVSKDFVQTRTKDVDDDAISEMNATPVKPREEV</sequence>
<proteinExistence type="inferred from homology"/>
<feature type="chain" id="PRO_5041268401" evidence="4">
    <location>
        <begin position="20"/>
        <end position="583"/>
    </location>
</feature>
<comment type="similarity">
    <text evidence="1">Belongs to the histidine acid phosphatase family.</text>
</comment>
<evidence type="ECO:0000313" key="5">
    <source>
        <dbReference type="EMBL" id="KAJ9149823.1"/>
    </source>
</evidence>
<dbReference type="Proteomes" id="UP001174694">
    <property type="component" value="Unassembled WGS sequence"/>
</dbReference>
<dbReference type="InterPro" id="IPR029033">
    <property type="entry name" value="His_PPase_superfam"/>
</dbReference>
<dbReference type="Pfam" id="PF00328">
    <property type="entry name" value="His_Phos_2"/>
    <property type="match status" value="1"/>
</dbReference>
<keyword evidence="3" id="KW-0812">Transmembrane</keyword>
<dbReference type="InterPro" id="IPR050645">
    <property type="entry name" value="Histidine_acid_phosphatase"/>
</dbReference>
<evidence type="ECO:0000313" key="6">
    <source>
        <dbReference type="Proteomes" id="UP001174694"/>
    </source>
</evidence>
<keyword evidence="4" id="KW-0732">Signal</keyword>
<keyword evidence="3" id="KW-0472">Membrane</keyword>
<dbReference type="GO" id="GO:0016791">
    <property type="term" value="F:phosphatase activity"/>
    <property type="evidence" value="ECO:0007669"/>
    <property type="project" value="TreeGrafter"/>
</dbReference>
<dbReference type="PANTHER" id="PTHR11567">
    <property type="entry name" value="ACID PHOSPHATASE-RELATED"/>
    <property type="match status" value="1"/>
</dbReference>
<dbReference type="SUPFAM" id="SSF53254">
    <property type="entry name" value="Phosphoglycerate mutase-like"/>
    <property type="match status" value="1"/>
</dbReference>
<dbReference type="InterPro" id="IPR000560">
    <property type="entry name" value="His_Pase_clade-2"/>
</dbReference>
<keyword evidence="6" id="KW-1185">Reference proteome</keyword>
<dbReference type="EMBL" id="JANBVO010000009">
    <property type="protein sequence ID" value="KAJ9149823.1"/>
    <property type="molecule type" value="Genomic_DNA"/>
</dbReference>
<feature type="region of interest" description="Disordered" evidence="2">
    <location>
        <begin position="521"/>
        <end position="583"/>
    </location>
</feature>
<feature type="signal peptide" evidence="4">
    <location>
        <begin position="1"/>
        <end position="19"/>
    </location>
</feature>
<dbReference type="Gene3D" id="3.40.50.1240">
    <property type="entry name" value="Phosphoglycerate mutase-like"/>
    <property type="match status" value="1"/>
</dbReference>
<dbReference type="PANTHER" id="PTHR11567:SF127">
    <property type="entry name" value="HISTIDINE ACID PHOSPHATASE"/>
    <property type="match status" value="1"/>
</dbReference>
<evidence type="ECO:0000256" key="4">
    <source>
        <dbReference type="SAM" id="SignalP"/>
    </source>
</evidence>
<name>A0AA38VVT3_9PEZI</name>
<feature type="transmembrane region" description="Helical" evidence="3">
    <location>
        <begin position="462"/>
        <end position="489"/>
    </location>
</feature>